<name>A0AAV9LUT5_9SOLN</name>
<keyword evidence="2" id="KW-1185">Reference proteome</keyword>
<dbReference type="Proteomes" id="UP001311915">
    <property type="component" value="Unassembled WGS sequence"/>
</dbReference>
<comment type="caution">
    <text evidence="1">The sequence shown here is derived from an EMBL/GenBank/DDBJ whole genome shotgun (WGS) entry which is preliminary data.</text>
</comment>
<dbReference type="EMBL" id="JAWPEI010000004">
    <property type="protein sequence ID" value="KAK4729486.1"/>
    <property type="molecule type" value="Genomic_DNA"/>
</dbReference>
<organism evidence="1 2">
    <name type="scientific">Solanum pinnatisectum</name>
    <name type="common">tansyleaf nightshade</name>
    <dbReference type="NCBI Taxonomy" id="50273"/>
    <lineage>
        <taxon>Eukaryota</taxon>
        <taxon>Viridiplantae</taxon>
        <taxon>Streptophyta</taxon>
        <taxon>Embryophyta</taxon>
        <taxon>Tracheophyta</taxon>
        <taxon>Spermatophyta</taxon>
        <taxon>Magnoliopsida</taxon>
        <taxon>eudicotyledons</taxon>
        <taxon>Gunneridae</taxon>
        <taxon>Pentapetalae</taxon>
        <taxon>asterids</taxon>
        <taxon>lamiids</taxon>
        <taxon>Solanales</taxon>
        <taxon>Solanaceae</taxon>
        <taxon>Solanoideae</taxon>
        <taxon>Solaneae</taxon>
        <taxon>Solanum</taxon>
    </lineage>
</organism>
<reference evidence="1 2" key="1">
    <citation type="submission" date="2023-10" db="EMBL/GenBank/DDBJ databases">
        <title>Genome-Wide Identification Analysis in wild type Solanum Pinnatisectum Reveals Some Genes Defensing Phytophthora Infestans.</title>
        <authorList>
            <person name="Sun C."/>
        </authorList>
    </citation>
    <scope>NUCLEOTIDE SEQUENCE [LARGE SCALE GENOMIC DNA]</scope>
    <source>
        <strain evidence="1">LQN</strain>
        <tissue evidence="1">Leaf</tissue>
    </source>
</reference>
<proteinExistence type="predicted"/>
<gene>
    <name evidence="1" type="ORF">R3W88_022474</name>
</gene>
<evidence type="ECO:0000313" key="2">
    <source>
        <dbReference type="Proteomes" id="UP001311915"/>
    </source>
</evidence>
<evidence type="ECO:0000313" key="1">
    <source>
        <dbReference type="EMBL" id="KAK4729486.1"/>
    </source>
</evidence>
<accession>A0AAV9LUT5</accession>
<protein>
    <submittedName>
        <fullName evidence="1">Uncharacterized protein</fullName>
    </submittedName>
</protein>
<sequence>MILKVKRQTLNIQSPFRSFNFWADHKEFIPIVEQVWTKKLDNWRMKNVWLKLKALRPLFRQLNNTEYRGLTQKIEKARIDLRNIQGLLAQQNTDQLGAWRPILDVSVQIHRRTGRPI</sequence>
<dbReference type="AlphaFoldDB" id="A0AAV9LUT5"/>